<protein>
    <submittedName>
        <fullName evidence="1">Uncharacterized protein</fullName>
    </submittedName>
</protein>
<name>A0ACC4D8G0_PURLI</name>
<dbReference type="Proteomes" id="UP001638806">
    <property type="component" value="Unassembled WGS sequence"/>
</dbReference>
<organism evidence="1 2">
    <name type="scientific">Purpureocillium lilacinum</name>
    <name type="common">Paecilomyces lilacinus</name>
    <dbReference type="NCBI Taxonomy" id="33203"/>
    <lineage>
        <taxon>Eukaryota</taxon>
        <taxon>Fungi</taxon>
        <taxon>Dikarya</taxon>
        <taxon>Ascomycota</taxon>
        <taxon>Pezizomycotina</taxon>
        <taxon>Sordariomycetes</taxon>
        <taxon>Hypocreomycetidae</taxon>
        <taxon>Hypocreales</taxon>
        <taxon>Ophiocordycipitaceae</taxon>
        <taxon>Purpureocillium</taxon>
    </lineage>
</organism>
<sequence>MALFVKAAAQGFDAAVTDAMRDAEHYCMQQDREASPFFLLLRHLGECVGRPVRESSTDDESRTKYKVRSRDLEMVIEAVNTLRRQSSLPMYPNVEITSAMSHASRGKQSLPHGYPELQRLYKTAWFHEMREATREERRAVGSLMLVSNSSARLPNTGTDGARPDAANRDVDADEDGEEDDDDDEDSDDADDGYGDDEYDNNFDVIAPQPVSQPASLERQSTVQVEDTLVDTEDVSTDALSEAVHILPEAGHATHPFLYPERHGREGSGQPGTPRFPCPGVADAGISPGRARVAEPAVRGLLDQPRAVRLKGYERSRGFDNVNRLLALTVCSLEHLGMPTKLVVRVAVRAWKFDQLSLAENVVATMANSLVYQGGFNACQAGGRVGKVAGAAEAKNLVLWVKPYMHDNLDGVYQELDDHSAFIQEMDDLADDGDRISLAADRLEATNARLETFAAIGKDTLVAATENGLARLTQKAEELQRRIEVAETLLELDRIRRESASGVD</sequence>
<evidence type="ECO:0000313" key="1">
    <source>
        <dbReference type="EMBL" id="KAL3951806.1"/>
    </source>
</evidence>
<dbReference type="EMBL" id="JBGNUJ010000013">
    <property type="protein sequence ID" value="KAL3951806.1"/>
    <property type="molecule type" value="Genomic_DNA"/>
</dbReference>
<keyword evidence="2" id="KW-1185">Reference proteome</keyword>
<proteinExistence type="predicted"/>
<accession>A0ACC4D8G0</accession>
<evidence type="ECO:0000313" key="2">
    <source>
        <dbReference type="Proteomes" id="UP001638806"/>
    </source>
</evidence>
<gene>
    <name evidence="1" type="ORF">ACCO45_013523</name>
</gene>
<comment type="caution">
    <text evidence="1">The sequence shown here is derived from an EMBL/GenBank/DDBJ whole genome shotgun (WGS) entry which is preliminary data.</text>
</comment>
<reference evidence="1" key="1">
    <citation type="submission" date="2024-12" db="EMBL/GenBank/DDBJ databases">
        <title>Comparative genomics and development of molecular markers within Purpureocillium lilacinum and among Purpureocillium species.</title>
        <authorList>
            <person name="Yeh Z.-Y."/>
            <person name="Ni N.-T."/>
            <person name="Lo P.-H."/>
            <person name="Mushyakhwo K."/>
            <person name="Lin C.-F."/>
            <person name="Nai Y.-S."/>
        </authorList>
    </citation>
    <scope>NUCLEOTIDE SEQUENCE</scope>
    <source>
        <strain evidence="1">NCHU-NPUST-175</strain>
    </source>
</reference>